<dbReference type="PANTHER" id="PTHR11360:SF317">
    <property type="entry name" value="MAJOR FACILITATOR SUPERFAMILY (MFS) PROFILE DOMAIN-CONTAINING PROTEIN-RELATED"/>
    <property type="match status" value="1"/>
</dbReference>
<feature type="transmembrane region" description="Helical" evidence="6">
    <location>
        <begin position="358"/>
        <end position="381"/>
    </location>
</feature>
<feature type="transmembrane region" description="Helical" evidence="6">
    <location>
        <begin position="54"/>
        <end position="71"/>
    </location>
</feature>
<dbReference type="InterPro" id="IPR011701">
    <property type="entry name" value="MFS"/>
</dbReference>
<keyword evidence="3 6" id="KW-1133">Transmembrane helix</keyword>
<evidence type="ECO:0000259" key="7">
    <source>
        <dbReference type="PROSITE" id="PS50850"/>
    </source>
</evidence>
<evidence type="ECO:0000256" key="5">
    <source>
        <dbReference type="SAM" id="MobiDB-lite"/>
    </source>
</evidence>
<evidence type="ECO:0000313" key="9">
    <source>
        <dbReference type="Proteomes" id="UP000642748"/>
    </source>
</evidence>
<feature type="transmembrane region" description="Helical" evidence="6">
    <location>
        <begin position="15"/>
        <end position="34"/>
    </location>
</feature>
<dbReference type="InterPro" id="IPR050327">
    <property type="entry name" value="Proton-linked_MCT"/>
</dbReference>
<dbReference type="AlphaFoldDB" id="A0A8J3R3U0"/>
<feature type="transmembrane region" description="Helical" evidence="6">
    <location>
        <begin position="144"/>
        <end position="164"/>
    </location>
</feature>
<evidence type="ECO:0000256" key="2">
    <source>
        <dbReference type="ARBA" id="ARBA00022692"/>
    </source>
</evidence>
<feature type="transmembrane region" description="Helical" evidence="6">
    <location>
        <begin position="324"/>
        <end position="346"/>
    </location>
</feature>
<evidence type="ECO:0000256" key="4">
    <source>
        <dbReference type="ARBA" id="ARBA00023136"/>
    </source>
</evidence>
<feature type="domain" description="Major facilitator superfamily (MFS) profile" evidence="7">
    <location>
        <begin position="13"/>
        <end position="412"/>
    </location>
</feature>
<dbReference type="RefSeq" id="WP_203924286.1">
    <property type="nucleotide sequence ID" value="NZ_BONZ01000107.1"/>
</dbReference>
<dbReference type="SUPFAM" id="SSF103473">
    <property type="entry name" value="MFS general substrate transporter"/>
    <property type="match status" value="1"/>
</dbReference>
<reference evidence="8" key="1">
    <citation type="submission" date="2021-01" db="EMBL/GenBank/DDBJ databases">
        <title>Whole genome shotgun sequence of Rugosimonospora africana NBRC 104875.</title>
        <authorList>
            <person name="Komaki H."/>
            <person name="Tamura T."/>
        </authorList>
    </citation>
    <scope>NUCLEOTIDE SEQUENCE</scope>
    <source>
        <strain evidence="8">NBRC 104875</strain>
    </source>
</reference>
<dbReference type="InterPro" id="IPR020846">
    <property type="entry name" value="MFS_dom"/>
</dbReference>
<keyword evidence="9" id="KW-1185">Reference proteome</keyword>
<proteinExistence type="predicted"/>
<dbReference type="GO" id="GO:0005886">
    <property type="term" value="C:plasma membrane"/>
    <property type="evidence" value="ECO:0007669"/>
    <property type="project" value="UniProtKB-SubCell"/>
</dbReference>
<dbReference type="Gene3D" id="1.20.1250.20">
    <property type="entry name" value="MFS general substrate transporter like domains"/>
    <property type="match status" value="2"/>
</dbReference>
<keyword evidence="4 6" id="KW-0472">Membrane</keyword>
<evidence type="ECO:0000256" key="6">
    <source>
        <dbReference type="SAM" id="Phobius"/>
    </source>
</evidence>
<feature type="transmembrane region" description="Helical" evidence="6">
    <location>
        <begin position="300"/>
        <end position="318"/>
    </location>
</feature>
<feature type="compositionally biased region" description="Pro residues" evidence="5">
    <location>
        <begin position="417"/>
        <end position="433"/>
    </location>
</feature>
<comment type="caution">
    <text evidence="8">The sequence shown here is derived from an EMBL/GenBank/DDBJ whole genome shotgun (WGS) entry which is preliminary data.</text>
</comment>
<feature type="transmembrane region" description="Helical" evidence="6">
    <location>
        <begin position="234"/>
        <end position="256"/>
    </location>
</feature>
<feature type="transmembrane region" description="Helical" evidence="6">
    <location>
        <begin position="83"/>
        <end position="102"/>
    </location>
</feature>
<organism evidence="8 9">
    <name type="scientific">Rugosimonospora africana</name>
    <dbReference type="NCBI Taxonomy" id="556532"/>
    <lineage>
        <taxon>Bacteria</taxon>
        <taxon>Bacillati</taxon>
        <taxon>Actinomycetota</taxon>
        <taxon>Actinomycetes</taxon>
        <taxon>Micromonosporales</taxon>
        <taxon>Micromonosporaceae</taxon>
        <taxon>Rugosimonospora</taxon>
    </lineage>
</organism>
<feature type="transmembrane region" description="Helical" evidence="6">
    <location>
        <begin position="179"/>
        <end position="197"/>
    </location>
</feature>
<dbReference type="Pfam" id="PF07690">
    <property type="entry name" value="MFS_1"/>
    <property type="match status" value="1"/>
</dbReference>
<gene>
    <name evidence="8" type="ORF">Raf01_90420</name>
</gene>
<feature type="transmembrane region" description="Helical" evidence="6">
    <location>
        <begin position="387"/>
        <end position="406"/>
    </location>
</feature>
<dbReference type="InterPro" id="IPR036259">
    <property type="entry name" value="MFS_trans_sf"/>
</dbReference>
<accession>A0A8J3R3U0</accession>
<dbReference type="EMBL" id="BONZ01000107">
    <property type="protein sequence ID" value="GIH20870.1"/>
    <property type="molecule type" value="Genomic_DNA"/>
</dbReference>
<dbReference type="PANTHER" id="PTHR11360">
    <property type="entry name" value="MONOCARBOXYLATE TRANSPORTER"/>
    <property type="match status" value="1"/>
</dbReference>
<comment type="subcellular location">
    <subcellularLocation>
        <location evidence="1">Cell membrane</location>
        <topology evidence="1">Multi-pass membrane protein</topology>
    </subcellularLocation>
</comment>
<sequence>MTPATDSASPVRYRWWLAAAGVLLQLSLGAVYAWSVFSKALQKDNAFALTKSQAALPFSVTIGMIFLGSFVGGRLQDRRGPRVVALAGGVVYAIGVLLAGVSSNKDQLWLLVGGYGVIAGFGLGLGYIVPVAMLQKWFPDHRGLITGIAVGGFGFGAVVTSPIAQRLVDHYHQVPTRSFLWLGVGYLILALVGASFFRNPPEGYQVPGWQPKTAAGGAGGDDYTPGEALRTPQWYLLTGILTLNVLAGISLISVASSAATDIAGYSTAAAATFTGVMGLFNGGGRIFWGWLSEHVGRMRAFTGMLFLQGVCFLVLPHAGAPALFAVLGAVVYLCYGGGFGTMPATAGDHFGLRSAGAIYGLMLLGWSLGGVVGPLLVAGLIDGKVYTAAFTTIGIIALVAIVLPLLTRRPAVRTPSTVPPAPDAPAPDAPAVA</sequence>
<name>A0A8J3R3U0_9ACTN</name>
<feature type="region of interest" description="Disordered" evidence="5">
    <location>
        <begin position="414"/>
        <end position="433"/>
    </location>
</feature>
<dbReference type="Proteomes" id="UP000642748">
    <property type="component" value="Unassembled WGS sequence"/>
</dbReference>
<evidence type="ECO:0000256" key="3">
    <source>
        <dbReference type="ARBA" id="ARBA00022989"/>
    </source>
</evidence>
<dbReference type="GO" id="GO:0022857">
    <property type="term" value="F:transmembrane transporter activity"/>
    <property type="evidence" value="ECO:0007669"/>
    <property type="project" value="InterPro"/>
</dbReference>
<feature type="transmembrane region" description="Helical" evidence="6">
    <location>
        <begin position="108"/>
        <end position="132"/>
    </location>
</feature>
<feature type="transmembrane region" description="Helical" evidence="6">
    <location>
        <begin position="262"/>
        <end position="288"/>
    </location>
</feature>
<evidence type="ECO:0000256" key="1">
    <source>
        <dbReference type="ARBA" id="ARBA00004651"/>
    </source>
</evidence>
<dbReference type="CDD" id="cd17353">
    <property type="entry name" value="MFS_OFA_like"/>
    <property type="match status" value="1"/>
</dbReference>
<keyword evidence="2 6" id="KW-0812">Transmembrane</keyword>
<evidence type="ECO:0000313" key="8">
    <source>
        <dbReference type="EMBL" id="GIH20870.1"/>
    </source>
</evidence>
<dbReference type="PROSITE" id="PS50850">
    <property type="entry name" value="MFS"/>
    <property type="match status" value="1"/>
</dbReference>
<protein>
    <submittedName>
        <fullName evidence="8">MFS transporter</fullName>
    </submittedName>
</protein>